<accession>A0ACC7MQR2</accession>
<comment type="caution">
    <text evidence="1">The sequence shown here is derived from an EMBL/GenBank/DDBJ whole genome shotgun (WGS) entry which is preliminary data.</text>
</comment>
<evidence type="ECO:0000313" key="1">
    <source>
        <dbReference type="EMBL" id="MFK9080207.1"/>
    </source>
</evidence>
<dbReference type="Proteomes" id="UP001622950">
    <property type="component" value="Unassembled WGS sequence"/>
</dbReference>
<gene>
    <name evidence="1" type="ORF">ACJEBM_05915</name>
</gene>
<name>A0ACC7MQR2_9PSED</name>
<sequence length="124" mass="13522">MNSYFIPLAQQDLLHHILQVGGAAVCSLKRPEQTIHANFEVELTDDSAVISVDLGGHTGELTLKRSDRANHLHLRDFIQDIANGRIESTEASPPTEQLGSAAQIQQMLAESEALLNSIRKLLAA</sequence>
<keyword evidence="2" id="KW-1185">Reference proteome</keyword>
<protein>
    <submittedName>
        <fullName evidence="1">Uncharacterized protein</fullName>
    </submittedName>
</protein>
<organism evidence="1 2">
    <name type="scientific">Pseudomonas neuropathica</name>
    <dbReference type="NCBI Taxonomy" id="2730425"/>
    <lineage>
        <taxon>Bacteria</taxon>
        <taxon>Pseudomonadati</taxon>
        <taxon>Pseudomonadota</taxon>
        <taxon>Gammaproteobacteria</taxon>
        <taxon>Pseudomonadales</taxon>
        <taxon>Pseudomonadaceae</taxon>
        <taxon>Pseudomonas</taxon>
    </lineage>
</organism>
<proteinExistence type="predicted"/>
<dbReference type="EMBL" id="JBJHQE010000006">
    <property type="protein sequence ID" value="MFK9080207.1"/>
    <property type="molecule type" value="Genomic_DNA"/>
</dbReference>
<evidence type="ECO:0000313" key="2">
    <source>
        <dbReference type="Proteomes" id="UP001622950"/>
    </source>
</evidence>
<reference evidence="1" key="1">
    <citation type="submission" date="2024-11" db="EMBL/GenBank/DDBJ databases">
        <authorList>
            <person name="Lucas J.A."/>
        </authorList>
    </citation>
    <scope>NUCLEOTIDE SEQUENCE</scope>
    <source>
        <strain evidence="1">Z 8.8</strain>
    </source>
</reference>